<evidence type="ECO:0000256" key="4">
    <source>
        <dbReference type="ARBA" id="ARBA00022687"/>
    </source>
</evidence>
<reference evidence="17" key="1">
    <citation type="journal article" date="2014" name="Genome Biol.">
        <title>Genome analysis of a major urban malaria vector mosquito, Anopheles stephensi.</title>
        <authorList>
            <person name="Jiang X."/>
            <person name="Peery A."/>
            <person name="Hall A.B."/>
            <person name="Sharma A."/>
            <person name="Chen X.G."/>
            <person name="Waterhouse R.M."/>
            <person name="Komissarov A."/>
            <person name="Riehle M.M."/>
            <person name="Shouche Y."/>
            <person name="Sharakhova M.V."/>
            <person name="Lawson D."/>
            <person name="Pakpour N."/>
            <person name="Arensburger P."/>
            <person name="Davidson V.L."/>
            <person name="Eiglmeier K."/>
            <person name="Emrich S."/>
            <person name="George P."/>
            <person name="Kennedy R.C."/>
            <person name="Mane S.P."/>
            <person name="Maslen G."/>
            <person name="Oringanje C."/>
            <person name="Qi Y."/>
            <person name="Settlage R."/>
            <person name="Tojo M."/>
            <person name="Tubio J.M."/>
            <person name="Unger M.F."/>
            <person name="Wang B."/>
            <person name="Vernick K.D."/>
            <person name="Ribeiro J.M."/>
            <person name="James A.A."/>
            <person name="Michel K."/>
            <person name="Riehle M.A."/>
            <person name="Luckhart S."/>
            <person name="Sharakhov I.V."/>
            <person name="Tu Z."/>
        </authorList>
    </citation>
    <scope>NUCLEOTIDE SEQUENCE [LARGE SCALE GENOMIC DNA]</scope>
    <source>
        <strain evidence="17">Indian</strain>
    </source>
</reference>
<evidence type="ECO:0000256" key="2">
    <source>
        <dbReference type="ARBA" id="ARBA00022475"/>
    </source>
</evidence>
<dbReference type="STRING" id="30069.A0A182YA95"/>
<dbReference type="Pfam" id="PF25027">
    <property type="entry name" value="EGF1_RECK"/>
    <property type="match status" value="1"/>
</dbReference>
<evidence type="ECO:0000256" key="7">
    <source>
        <dbReference type="ARBA" id="ARBA00022737"/>
    </source>
</evidence>
<protein>
    <recommendedName>
        <fullName evidence="14">Reversion-inducing cysteine-rich protein with Kazal motifs</fullName>
    </recommendedName>
</protein>
<dbReference type="GO" id="GO:0005886">
    <property type="term" value="C:plasma membrane"/>
    <property type="evidence" value="ECO:0007669"/>
    <property type="project" value="UniProtKB-SubCell"/>
</dbReference>
<dbReference type="Pfam" id="PF07648">
    <property type="entry name" value="Kazal_2"/>
    <property type="match status" value="2"/>
</dbReference>
<dbReference type="PROSITE" id="PS51465">
    <property type="entry name" value="KAZAL_2"/>
    <property type="match status" value="2"/>
</dbReference>
<dbReference type="Pfam" id="PF25028">
    <property type="entry name" value="FnI_RECK"/>
    <property type="match status" value="1"/>
</dbReference>
<keyword evidence="2" id="KW-1003">Cell membrane</keyword>
<evidence type="ECO:0000259" key="15">
    <source>
        <dbReference type="PROSITE" id="PS51465"/>
    </source>
</evidence>
<dbReference type="OMA" id="GEVCDTQ"/>
<keyword evidence="7" id="KW-0677">Repeat</keyword>
<dbReference type="PANTHER" id="PTHR13487:SF3">
    <property type="entry name" value="REVERSION-INDUCING CYSTEINE-RICH PROTEIN WITH KAZAL MOTIFS"/>
    <property type="match status" value="1"/>
</dbReference>
<evidence type="ECO:0000256" key="3">
    <source>
        <dbReference type="ARBA" id="ARBA00022622"/>
    </source>
</evidence>
<dbReference type="PANTHER" id="PTHR13487">
    <property type="entry name" value="SERINE PROTEASE INHIBITOR"/>
    <property type="match status" value="1"/>
</dbReference>
<dbReference type="GO" id="GO:0030198">
    <property type="term" value="P:extracellular matrix organization"/>
    <property type="evidence" value="ECO:0007669"/>
    <property type="project" value="TreeGrafter"/>
</dbReference>
<dbReference type="VEuPathDB" id="VectorBase:ASTE016365"/>
<keyword evidence="6" id="KW-0732">Signal</keyword>
<dbReference type="AlphaFoldDB" id="A0A182YA95"/>
<accession>A0A182YA95</accession>
<sequence>MSLGAPSSIVGWFVRWLLPLLLALPTPWLTVRGEFVAVRASTTNRTLLCWAIKLSPTAYVTEAHCVRPYRKHQIVMIYGDIAPGPSVRERLGRKVASLRQPLCRHRVPPMMLASAPDGSNRTVLDRTVRNFIASYSVLSVTGRTLTCRECQVSAIRRVLPCPATPGTAVLYTDCLQQLSLARIASEPGSREAKLVDVRKYCPRQQVPFWQCMNETMVAVQRGASWPGRICCPLAMSVRCQHVCATGSSREDLRPGCRASDEQQLYGCLKRQEDGHRCCSSARTAECLEACGAVFHRYQTPSKALREQVLTACRTNNSNVMQCIKGFIDVTFNRNLKRYVPCCDASPEPKCRRVCHETLTAGGSDTDPYTVEEMIDLLQHRGGCGALMPTLPLWKCFLEADKQRTAGQQADSNEVSRINQIGMDSAKQHCCLKAESVRCRRLCSTTYANEWTTNLVDFEQECLAAPEEHALRQCIDEVDEPCELGCDGLSFCSNFNNRPTELFRSCRHQSDMAARGDVEQWRRQGFIPFPGNVRLPIRNETQCSFEIWKSIACTLQIKPCTKGHHTNHICRQDCHEVLKNCVDWDRMPDGLTVSSLCQQLAPQNNSLPCISMGRFQAHGIGPGGMMDGEERIIADVALVSPCKGNPCNATQLCVANRDGTFGYRCVNGCPLGEASSYLVPVGAFVRIPVSVTQKGCLKVCRCGESGRIEKCQPLPCISYDSCTLAGKRFPHLTHFYVECNVCSCFAEEITCTKRQCHVPGLTVDRSFTSLPCNCPAHYVPVCGRNGNTYPSACVAKCAGIQEGDIEFGPCRARNPCERIDCGPLSVCLPEWNVCLSGMHKPCPQYRCVNLTQSNCSTITDIRDTHLGYHANLCSMAYERATFAYREKYRKLCETSRRRNQVCGVNGVTYRSECEAWSDYSTVDYNGPCQEVGLISPTLDARCSSIKCPRRKLPNCSPVLPPGACCPVCGTALRIVYSRKQIDRGLYALKGQSTEYLTLRSILRSLETLLQTVECRLSGQLTFENDLYVVLETLSRNPSRLQTQICAREAERLVTLVRTQSHRITSELNLSALTVATLVTASSGVPLVYSSVVVVVGVTVVNVLVGAVRRTGL</sequence>
<dbReference type="InterPro" id="IPR036058">
    <property type="entry name" value="Kazal_dom_sf"/>
</dbReference>
<dbReference type="PROSITE" id="PS00282">
    <property type="entry name" value="KAZAL_1"/>
    <property type="match status" value="1"/>
</dbReference>
<keyword evidence="5" id="KW-0646">Protease inhibitor</keyword>
<dbReference type="InterPro" id="IPR056979">
    <property type="entry name" value="FZ_RECK"/>
</dbReference>
<keyword evidence="10" id="KW-1015">Disulfide bond</keyword>
<dbReference type="VEuPathDB" id="VectorBase:ASTEI05381"/>
<keyword evidence="3" id="KW-0336">GPI-anchor</keyword>
<dbReference type="GO" id="GO:0004867">
    <property type="term" value="F:serine-type endopeptidase inhibitor activity"/>
    <property type="evidence" value="ECO:0007669"/>
    <property type="project" value="UniProtKB-KW"/>
</dbReference>
<evidence type="ECO:0000256" key="1">
    <source>
        <dbReference type="ARBA" id="ARBA00004609"/>
    </source>
</evidence>
<dbReference type="Pfam" id="PF23298">
    <property type="entry name" value="FZ_RECK"/>
    <property type="match status" value="1"/>
</dbReference>
<dbReference type="InterPro" id="IPR039016">
    <property type="entry name" value="RECK"/>
</dbReference>
<dbReference type="InterPro" id="IPR056977">
    <property type="entry name" value="FnI_RECK"/>
</dbReference>
<keyword evidence="4" id="KW-0879">Wnt signaling pathway</keyword>
<proteinExistence type="inferred from homology"/>
<dbReference type="GO" id="GO:0008191">
    <property type="term" value="F:metalloendopeptidase inhibitor activity"/>
    <property type="evidence" value="ECO:0007669"/>
    <property type="project" value="InterPro"/>
</dbReference>
<evidence type="ECO:0000313" key="17">
    <source>
        <dbReference type="Proteomes" id="UP000076408"/>
    </source>
</evidence>
<keyword evidence="11" id="KW-0325">Glycoprotein</keyword>
<evidence type="ECO:0000256" key="13">
    <source>
        <dbReference type="ARBA" id="ARBA00061636"/>
    </source>
</evidence>
<evidence type="ECO:0000256" key="11">
    <source>
        <dbReference type="ARBA" id="ARBA00023180"/>
    </source>
</evidence>
<evidence type="ECO:0000256" key="10">
    <source>
        <dbReference type="ARBA" id="ARBA00023157"/>
    </source>
</evidence>
<dbReference type="Proteomes" id="UP000076408">
    <property type="component" value="Unassembled WGS sequence"/>
</dbReference>
<keyword evidence="9" id="KW-0472">Membrane</keyword>
<keyword evidence="8" id="KW-0722">Serine protease inhibitor</keyword>
<dbReference type="Pfam" id="PF23332">
    <property type="entry name" value="CC4_RECK"/>
    <property type="match status" value="2"/>
</dbReference>
<evidence type="ECO:0000256" key="9">
    <source>
        <dbReference type="ARBA" id="ARBA00023136"/>
    </source>
</evidence>
<feature type="domain" description="Kazal-like" evidence="15">
    <location>
        <begin position="886"/>
        <end position="929"/>
    </location>
</feature>
<dbReference type="EnsemblMetazoa" id="ASTEI05381-RA">
    <property type="protein sequence ID" value="ASTEI05381-PA"/>
    <property type="gene ID" value="ASTEI05381"/>
</dbReference>
<dbReference type="InterPro" id="IPR056978">
    <property type="entry name" value="CC4_RECK"/>
</dbReference>
<dbReference type="CDD" id="cd00104">
    <property type="entry name" value="KAZAL_FS"/>
    <property type="match status" value="2"/>
</dbReference>
<dbReference type="SUPFAM" id="SSF100895">
    <property type="entry name" value="Kazal-type serine protease inhibitors"/>
    <property type="match status" value="2"/>
</dbReference>
<evidence type="ECO:0000256" key="5">
    <source>
        <dbReference type="ARBA" id="ARBA00022690"/>
    </source>
</evidence>
<evidence type="ECO:0000256" key="14">
    <source>
        <dbReference type="ARBA" id="ARBA00073829"/>
    </source>
</evidence>
<dbReference type="GO" id="GO:0098552">
    <property type="term" value="C:side of membrane"/>
    <property type="evidence" value="ECO:0007669"/>
    <property type="project" value="UniProtKB-KW"/>
</dbReference>
<dbReference type="Gene3D" id="3.30.60.30">
    <property type="match status" value="2"/>
</dbReference>
<evidence type="ECO:0000256" key="6">
    <source>
        <dbReference type="ARBA" id="ARBA00022729"/>
    </source>
</evidence>
<keyword evidence="17" id="KW-1185">Reference proteome</keyword>
<dbReference type="VEuPathDB" id="VectorBase:ASTEI20_037869"/>
<dbReference type="Pfam" id="PF22961">
    <property type="entry name" value="RECK-like_N"/>
    <property type="match status" value="1"/>
</dbReference>
<evidence type="ECO:0000256" key="12">
    <source>
        <dbReference type="ARBA" id="ARBA00023288"/>
    </source>
</evidence>
<dbReference type="GO" id="GO:0016055">
    <property type="term" value="P:Wnt signaling pathway"/>
    <property type="evidence" value="ECO:0007669"/>
    <property type="project" value="UniProtKB-KW"/>
</dbReference>
<evidence type="ECO:0000313" key="16">
    <source>
        <dbReference type="EnsemblMetazoa" id="ASTEI05381-PA"/>
    </source>
</evidence>
<comment type="similarity">
    <text evidence="13">Belongs to the RECK family.</text>
</comment>
<reference evidence="16" key="2">
    <citation type="submission" date="2020-05" db="UniProtKB">
        <authorList>
            <consortium name="EnsemblMetazoa"/>
        </authorList>
    </citation>
    <scope>IDENTIFICATION</scope>
    <source>
        <strain evidence="16">Indian</strain>
    </source>
</reference>
<dbReference type="SMART" id="SM00280">
    <property type="entry name" value="KAZAL"/>
    <property type="match status" value="2"/>
</dbReference>
<comment type="subcellular location">
    <subcellularLocation>
        <location evidence="1">Cell membrane</location>
        <topology evidence="1">Lipid-anchor</topology>
        <topology evidence="1">GPI-anchor</topology>
    </subcellularLocation>
</comment>
<evidence type="ECO:0000256" key="8">
    <source>
        <dbReference type="ARBA" id="ARBA00022900"/>
    </source>
</evidence>
<dbReference type="InterPro" id="IPR002350">
    <property type="entry name" value="Kazal_dom"/>
</dbReference>
<name>A0A182YA95_ANOST</name>
<dbReference type="InterPro" id="IPR055110">
    <property type="entry name" value="RECK-like_N"/>
</dbReference>
<dbReference type="FunFam" id="3.30.60.30:FF:000011">
    <property type="entry name" value="reversion-inducing cysteine-rich protein with Kazal motifs isoform X1"/>
    <property type="match status" value="1"/>
</dbReference>
<dbReference type="VEuPathDB" id="VectorBase:ASTE016364"/>
<dbReference type="InterPro" id="IPR056976">
    <property type="entry name" value="EGF1_RECK"/>
</dbReference>
<feature type="domain" description="Kazal-like" evidence="15">
    <location>
        <begin position="765"/>
        <end position="811"/>
    </location>
</feature>
<keyword evidence="12" id="KW-0449">Lipoprotein</keyword>
<organism evidence="16 17">
    <name type="scientific">Anopheles stephensi</name>
    <name type="common">Indo-Pakistan malaria mosquito</name>
    <dbReference type="NCBI Taxonomy" id="30069"/>
    <lineage>
        <taxon>Eukaryota</taxon>
        <taxon>Metazoa</taxon>
        <taxon>Ecdysozoa</taxon>
        <taxon>Arthropoda</taxon>
        <taxon>Hexapoda</taxon>
        <taxon>Insecta</taxon>
        <taxon>Pterygota</taxon>
        <taxon>Neoptera</taxon>
        <taxon>Endopterygota</taxon>
        <taxon>Diptera</taxon>
        <taxon>Nematocera</taxon>
        <taxon>Culicoidea</taxon>
        <taxon>Culicidae</taxon>
        <taxon>Anophelinae</taxon>
        <taxon>Anopheles</taxon>
    </lineage>
</organism>